<keyword evidence="3" id="KW-1185">Reference proteome</keyword>
<comment type="caution">
    <text evidence="2">The sequence shown here is derived from an EMBL/GenBank/DDBJ whole genome shotgun (WGS) entry which is preliminary data.</text>
</comment>
<feature type="compositionally biased region" description="Polar residues" evidence="1">
    <location>
        <begin position="200"/>
        <end position="221"/>
    </location>
</feature>
<protein>
    <submittedName>
        <fullName evidence="2">Uncharacterized protein</fullName>
    </submittedName>
</protein>
<dbReference type="AlphaFoldDB" id="A0AAW0DNN1"/>
<organism evidence="2 3">
    <name type="scientific">Favolaschia claudopus</name>
    <dbReference type="NCBI Taxonomy" id="2862362"/>
    <lineage>
        <taxon>Eukaryota</taxon>
        <taxon>Fungi</taxon>
        <taxon>Dikarya</taxon>
        <taxon>Basidiomycota</taxon>
        <taxon>Agaricomycotina</taxon>
        <taxon>Agaricomycetes</taxon>
        <taxon>Agaricomycetidae</taxon>
        <taxon>Agaricales</taxon>
        <taxon>Marasmiineae</taxon>
        <taxon>Mycenaceae</taxon>
        <taxon>Favolaschia</taxon>
    </lineage>
</organism>
<evidence type="ECO:0000313" key="3">
    <source>
        <dbReference type="Proteomes" id="UP001362999"/>
    </source>
</evidence>
<evidence type="ECO:0000313" key="2">
    <source>
        <dbReference type="EMBL" id="KAK7052624.1"/>
    </source>
</evidence>
<reference evidence="2 3" key="1">
    <citation type="journal article" date="2024" name="J Genomics">
        <title>Draft genome sequencing and assembly of Favolaschia claudopus CIRM-BRFM 2984 isolated from oak limbs.</title>
        <authorList>
            <person name="Navarro D."/>
            <person name="Drula E."/>
            <person name="Chaduli D."/>
            <person name="Cazenave R."/>
            <person name="Ahrendt S."/>
            <person name="Wang J."/>
            <person name="Lipzen A."/>
            <person name="Daum C."/>
            <person name="Barry K."/>
            <person name="Grigoriev I.V."/>
            <person name="Favel A."/>
            <person name="Rosso M.N."/>
            <person name="Martin F."/>
        </authorList>
    </citation>
    <scope>NUCLEOTIDE SEQUENCE [LARGE SCALE GENOMIC DNA]</scope>
    <source>
        <strain evidence="2 3">CIRM-BRFM 2984</strain>
    </source>
</reference>
<name>A0AAW0DNN1_9AGAR</name>
<evidence type="ECO:0000256" key="1">
    <source>
        <dbReference type="SAM" id="MobiDB-lite"/>
    </source>
</evidence>
<proteinExistence type="predicted"/>
<dbReference type="Proteomes" id="UP001362999">
    <property type="component" value="Unassembled WGS sequence"/>
</dbReference>
<feature type="region of interest" description="Disordered" evidence="1">
    <location>
        <begin position="63"/>
        <end position="120"/>
    </location>
</feature>
<feature type="compositionally biased region" description="Basic and acidic residues" evidence="1">
    <location>
        <begin position="90"/>
        <end position="99"/>
    </location>
</feature>
<sequence length="229" mass="25108">MPTDAVPVSLVASKTRRTSITFVLPSSRTHAPHTRQQMHAKRNNRCSARGIRRARMSKAPIRRTTSERTARMESLSIPRNEEVDSVDPGGEVHDHDASDIHPGAAFKIPSGLPTPSSPPPLTITTPSIQACAYAQSTPRHTRLPAFFTLRFLLPSRRPSIQPTPAILDLSLEAPPRMRARASGLQLPQHETNGWRPPSSAPSTPIHQRASTVSRLRTTEASPQARARAN</sequence>
<gene>
    <name evidence="2" type="ORF">R3P38DRAFT_3172931</name>
</gene>
<accession>A0AAW0DNN1</accession>
<feature type="region of interest" description="Disordered" evidence="1">
    <location>
        <begin position="183"/>
        <end position="229"/>
    </location>
</feature>
<dbReference type="EMBL" id="JAWWNJ010000007">
    <property type="protein sequence ID" value="KAK7052624.1"/>
    <property type="molecule type" value="Genomic_DNA"/>
</dbReference>